<reference evidence="5 6" key="1">
    <citation type="submission" date="2024-06" db="EMBL/GenBank/DDBJ databases">
        <authorList>
            <person name="Lee S.D."/>
        </authorList>
    </citation>
    <scope>NUCLEOTIDE SEQUENCE [LARGE SCALE GENOMIC DNA]</scope>
    <source>
        <strain evidence="5 6">N1-10</strain>
    </source>
</reference>
<evidence type="ECO:0000256" key="3">
    <source>
        <dbReference type="ARBA" id="ARBA00023163"/>
    </source>
</evidence>
<dbReference type="PANTHER" id="PTHR44846">
    <property type="entry name" value="MANNOSYL-D-GLYCERATE TRANSPORT/METABOLISM SYSTEM REPRESSOR MNGR-RELATED"/>
    <property type="match status" value="1"/>
</dbReference>
<dbReference type="SUPFAM" id="SSF46785">
    <property type="entry name" value="Winged helix' DNA-binding domain"/>
    <property type="match status" value="1"/>
</dbReference>
<dbReference type="PRINTS" id="PR00035">
    <property type="entry name" value="HTHGNTR"/>
</dbReference>
<dbReference type="InterPro" id="IPR000524">
    <property type="entry name" value="Tscrpt_reg_HTH_GntR"/>
</dbReference>
<evidence type="ECO:0000256" key="1">
    <source>
        <dbReference type="ARBA" id="ARBA00023015"/>
    </source>
</evidence>
<dbReference type="InterPro" id="IPR036390">
    <property type="entry name" value="WH_DNA-bd_sf"/>
</dbReference>
<dbReference type="SMART" id="SM00345">
    <property type="entry name" value="HTH_GNTR"/>
    <property type="match status" value="1"/>
</dbReference>
<evidence type="ECO:0000313" key="5">
    <source>
        <dbReference type="EMBL" id="MFC1442308.1"/>
    </source>
</evidence>
<dbReference type="RefSeq" id="WP_380567364.1">
    <property type="nucleotide sequence ID" value="NZ_JBEUKS010000012.1"/>
</dbReference>
<evidence type="ECO:0000313" key="6">
    <source>
        <dbReference type="Proteomes" id="UP001592581"/>
    </source>
</evidence>
<evidence type="ECO:0000259" key="4">
    <source>
        <dbReference type="PROSITE" id="PS50949"/>
    </source>
</evidence>
<dbReference type="InterPro" id="IPR036388">
    <property type="entry name" value="WH-like_DNA-bd_sf"/>
</dbReference>
<comment type="caution">
    <text evidence="5">The sequence shown here is derived from an EMBL/GenBank/DDBJ whole genome shotgun (WGS) entry which is preliminary data.</text>
</comment>
<dbReference type="PANTHER" id="PTHR44846:SF17">
    <property type="entry name" value="GNTR-FAMILY TRANSCRIPTIONAL REGULATOR"/>
    <property type="match status" value="1"/>
</dbReference>
<dbReference type="Pfam" id="PF00392">
    <property type="entry name" value="GntR"/>
    <property type="match status" value="1"/>
</dbReference>
<protein>
    <submittedName>
        <fullName evidence="5">GntR family transcriptional regulator</fullName>
    </submittedName>
</protein>
<feature type="domain" description="HTH gntR-type" evidence="4">
    <location>
        <begin position="2"/>
        <end position="72"/>
    </location>
</feature>
<dbReference type="CDD" id="cd07377">
    <property type="entry name" value="WHTH_GntR"/>
    <property type="match status" value="1"/>
</dbReference>
<dbReference type="EMBL" id="JBEUKS010000012">
    <property type="protein sequence ID" value="MFC1442308.1"/>
    <property type="molecule type" value="Genomic_DNA"/>
</dbReference>
<dbReference type="Proteomes" id="UP001592581">
    <property type="component" value="Unassembled WGS sequence"/>
</dbReference>
<dbReference type="InterPro" id="IPR050679">
    <property type="entry name" value="Bact_HTH_transcr_reg"/>
</dbReference>
<keyword evidence="1" id="KW-0805">Transcription regulation</keyword>
<keyword evidence="2" id="KW-0238">DNA-binding</keyword>
<evidence type="ECO:0000256" key="2">
    <source>
        <dbReference type="ARBA" id="ARBA00023125"/>
    </source>
</evidence>
<accession>A0ABV6XVK5</accession>
<name>A0ABV6XVK5_9ACTN</name>
<organism evidence="5 6">
    <name type="scientific">Streptacidiphilus jeojiensis</name>
    <dbReference type="NCBI Taxonomy" id="3229225"/>
    <lineage>
        <taxon>Bacteria</taxon>
        <taxon>Bacillati</taxon>
        <taxon>Actinomycetota</taxon>
        <taxon>Actinomycetes</taxon>
        <taxon>Kitasatosporales</taxon>
        <taxon>Streptomycetaceae</taxon>
        <taxon>Streptacidiphilus</taxon>
    </lineage>
</organism>
<dbReference type="PROSITE" id="PS50949">
    <property type="entry name" value="HTH_GNTR"/>
    <property type="match status" value="1"/>
</dbReference>
<sequence length="285" mass="31649">MNGSPKTAVQRVADAVRYWSERLGGGAPLPSQEELAEQFSVSRDTVQRALKLLSEEGLIDSIRGSGTFVAGRPADVDADEEELEPAIVVLGPYLDEALQAPRVTIDFFGFTAETLAKELTPKLVRLWLAGSTPPESLHLRLLLPDPEHLAVPRVVDNPEDPRPLDRLRSIAARSIDALTQSVEELRSRQRVLDASLEIRTVAATTPQVKLYIINQKLALRGWYKVRQAPVLLPAQDGSGMEETEMYDFMGLEAVLLRQRPHAAAESQEWFDSLWSTIAVDYKLSE</sequence>
<dbReference type="Gene3D" id="1.10.10.10">
    <property type="entry name" value="Winged helix-like DNA-binding domain superfamily/Winged helix DNA-binding domain"/>
    <property type="match status" value="1"/>
</dbReference>
<gene>
    <name evidence="5" type="ORF">ABUW04_29045</name>
</gene>
<keyword evidence="6" id="KW-1185">Reference proteome</keyword>
<keyword evidence="3" id="KW-0804">Transcription</keyword>
<proteinExistence type="predicted"/>